<name>A0A411PIT1_9GAMM</name>
<dbReference type="SUPFAM" id="SSF111369">
    <property type="entry name" value="HlyD-like secretion proteins"/>
    <property type="match status" value="1"/>
</dbReference>
<evidence type="ECO:0000259" key="12">
    <source>
        <dbReference type="Pfam" id="PF26002"/>
    </source>
</evidence>
<dbReference type="PANTHER" id="PTHR30386:SF26">
    <property type="entry name" value="TRANSPORT PROTEIN COMB"/>
    <property type="match status" value="1"/>
</dbReference>
<evidence type="ECO:0000256" key="1">
    <source>
        <dbReference type="ARBA" id="ARBA00004377"/>
    </source>
</evidence>
<organism evidence="13 14">
    <name type="scientific">Shewanella maritima</name>
    <dbReference type="NCBI Taxonomy" id="2520507"/>
    <lineage>
        <taxon>Bacteria</taxon>
        <taxon>Pseudomonadati</taxon>
        <taxon>Pseudomonadota</taxon>
        <taxon>Gammaproteobacteria</taxon>
        <taxon>Alteromonadales</taxon>
        <taxon>Shewanellaceae</taxon>
        <taxon>Shewanella</taxon>
    </lineage>
</organism>
<proteinExistence type="inferred from homology"/>
<evidence type="ECO:0000313" key="14">
    <source>
        <dbReference type="Proteomes" id="UP000291106"/>
    </source>
</evidence>
<keyword evidence="8 9" id="KW-0472">Membrane</keyword>
<dbReference type="NCBIfam" id="TIGR01843">
    <property type="entry name" value="type_I_hlyD"/>
    <property type="match status" value="1"/>
</dbReference>
<dbReference type="Pfam" id="PF25994">
    <property type="entry name" value="HH_AprE"/>
    <property type="match status" value="1"/>
</dbReference>
<feature type="coiled-coil region" evidence="10">
    <location>
        <begin position="169"/>
        <end position="200"/>
    </location>
</feature>
<dbReference type="InterPro" id="IPR058982">
    <property type="entry name" value="Beta-barrel_AprE"/>
</dbReference>
<dbReference type="InterPro" id="IPR010129">
    <property type="entry name" value="T1SS_HlyD"/>
</dbReference>
<dbReference type="AlphaFoldDB" id="A0A411PIT1"/>
<evidence type="ECO:0000313" key="13">
    <source>
        <dbReference type="EMBL" id="QBF83497.1"/>
    </source>
</evidence>
<evidence type="ECO:0000256" key="6">
    <source>
        <dbReference type="ARBA" id="ARBA00022692"/>
    </source>
</evidence>
<keyword evidence="7 9" id="KW-1133">Transmembrane helix</keyword>
<dbReference type="Gene3D" id="1.10.287.470">
    <property type="entry name" value="Helix hairpin bin"/>
    <property type="match status" value="1"/>
</dbReference>
<dbReference type="InterPro" id="IPR050739">
    <property type="entry name" value="MFP"/>
</dbReference>
<evidence type="ECO:0000256" key="10">
    <source>
        <dbReference type="SAM" id="Coils"/>
    </source>
</evidence>
<keyword evidence="5 9" id="KW-0997">Cell inner membrane</keyword>
<evidence type="ECO:0000256" key="2">
    <source>
        <dbReference type="ARBA" id="ARBA00009477"/>
    </source>
</evidence>
<dbReference type="InterPro" id="IPR058781">
    <property type="entry name" value="HH_AprE-like"/>
</dbReference>
<feature type="transmembrane region" description="Helical" evidence="9">
    <location>
        <begin position="30"/>
        <end position="48"/>
    </location>
</feature>
<evidence type="ECO:0000256" key="7">
    <source>
        <dbReference type="ARBA" id="ARBA00022989"/>
    </source>
</evidence>
<dbReference type="GO" id="GO:0005886">
    <property type="term" value="C:plasma membrane"/>
    <property type="evidence" value="ECO:0007669"/>
    <property type="project" value="UniProtKB-SubCell"/>
</dbReference>
<sequence>MSKHLTTEDLEMADDVYGAMMTDAPSGHRLIIWSLAAMMLCFFVWAYFSELDQVTTGEGKVIPSSQVQIIESLDGGILQEIFVQEGVLVEKGQPLARIDDTRFRADFGQQEQEVFGLQANVIRMRAELDSIVISDMNANWREQIKITKSPLEFPPALVDEEPELVKRQQEEYSVRLDNLNNQLEIQVRQIQQRQQETEELASKISTLTTSFQLVSRELELTRPLAQKGIVPEVELLKLERSVNDIQGELKTLRLLRPKVKASMDEAILKRREAVFVYASDLRAQLNESQNKLARMNEAQIGAFDKVSKAVITSPVIGTIKSIHINTLGGVVQPGEEIIEIVPSEDKLLIETMIKPKDIAFLHPGLPAVVKVTAYDFTRYGGLKGVVEHISADTSQDEEGNSFYTIRVRTEQSSLAKDDGTQMPIIPGMLTSVDIITGQKSILEYIFNPILRAKDTALRER</sequence>
<keyword evidence="14" id="KW-1185">Reference proteome</keyword>
<dbReference type="OrthoDB" id="9775513at2"/>
<dbReference type="EMBL" id="CP036200">
    <property type="protein sequence ID" value="QBF83497.1"/>
    <property type="molecule type" value="Genomic_DNA"/>
</dbReference>
<evidence type="ECO:0000259" key="11">
    <source>
        <dbReference type="Pfam" id="PF25994"/>
    </source>
</evidence>
<keyword evidence="6 9" id="KW-0812">Transmembrane</keyword>
<accession>A0A411PIT1</accession>
<dbReference type="PRINTS" id="PR01490">
    <property type="entry name" value="RTXTOXIND"/>
</dbReference>
<comment type="subcellular location">
    <subcellularLocation>
        <location evidence="1 9">Cell inner membrane</location>
        <topology evidence="1 9">Single-pass membrane protein</topology>
    </subcellularLocation>
</comment>
<dbReference type="RefSeq" id="WP_130600671.1">
    <property type="nucleotide sequence ID" value="NZ_CP036200.1"/>
</dbReference>
<dbReference type="GO" id="GO:0009306">
    <property type="term" value="P:protein secretion"/>
    <property type="evidence" value="ECO:0007669"/>
    <property type="project" value="InterPro"/>
</dbReference>
<feature type="domain" description="AprE-like beta-barrel" evidence="12">
    <location>
        <begin position="347"/>
        <end position="437"/>
    </location>
</feature>
<evidence type="ECO:0000256" key="8">
    <source>
        <dbReference type="ARBA" id="ARBA00023136"/>
    </source>
</evidence>
<dbReference type="InterPro" id="IPR006144">
    <property type="entry name" value="Secretion_HlyD_CS"/>
</dbReference>
<dbReference type="Gene3D" id="2.40.30.170">
    <property type="match status" value="1"/>
</dbReference>
<feature type="domain" description="AprE-like long alpha-helical hairpin" evidence="11">
    <location>
        <begin position="104"/>
        <end position="302"/>
    </location>
</feature>
<dbReference type="KEGG" id="smai:EXU30_12940"/>
<protein>
    <recommendedName>
        <fullName evidence="9">Membrane fusion protein (MFP) family protein</fullName>
    </recommendedName>
</protein>
<gene>
    <name evidence="13" type="ORF">EXU30_12940</name>
</gene>
<feature type="coiled-coil region" evidence="10">
    <location>
        <begin position="235"/>
        <end position="298"/>
    </location>
</feature>
<evidence type="ECO:0000256" key="5">
    <source>
        <dbReference type="ARBA" id="ARBA00022519"/>
    </source>
</evidence>
<reference evidence="13 14" key="1">
    <citation type="submission" date="2019-02" db="EMBL/GenBank/DDBJ databases">
        <title>Shewanella sp. D4-2 isolated from Dokdo Island.</title>
        <authorList>
            <person name="Baek K."/>
        </authorList>
    </citation>
    <scope>NUCLEOTIDE SEQUENCE [LARGE SCALE GENOMIC DNA]</scope>
    <source>
        <strain evidence="13 14">D4-2</strain>
    </source>
</reference>
<dbReference type="PANTHER" id="PTHR30386">
    <property type="entry name" value="MEMBRANE FUSION SUBUNIT OF EMRAB-TOLC MULTIDRUG EFFLUX PUMP"/>
    <property type="match status" value="1"/>
</dbReference>
<evidence type="ECO:0000256" key="9">
    <source>
        <dbReference type="RuleBase" id="RU365093"/>
    </source>
</evidence>
<evidence type="ECO:0000256" key="4">
    <source>
        <dbReference type="ARBA" id="ARBA00022475"/>
    </source>
</evidence>
<dbReference type="PROSITE" id="PS00543">
    <property type="entry name" value="HLYD_FAMILY"/>
    <property type="match status" value="1"/>
</dbReference>
<keyword evidence="4 9" id="KW-1003">Cell membrane</keyword>
<dbReference type="Gene3D" id="2.40.50.100">
    <property type="match status" value="1"/>
</dbReference>
<keyword evidence="10" id="KW-0175">Coiled coil</keyword>
<keyword evidence="3 9" id="KW-0813">Transport</keyword>
<dbReference type="Proteomes" id="UP000291106">
    <property type="component" value="Chromosome"/>
</dbReference>
<evidence type="ECO:0000256" key="3">
    <source>
        <dbReference type="ARBA" id="ARBA00022448"/>
    </source>
</evidence>
<comment type="similarity">
    <text evidence="2 9">Belongs to the membrane fusion protein (MFP) (TC 8.A.1) family.</text>
</comment>
<dbReference type="Pfam" id="PF26002">
    <property type="entry name" value="Beta-barrel_AprE"/>
    <property type="match status" value="1"/>
</dbReference>